<evidence type="ECO:0000313" key="2">
    <source>
        <dbReference type="Proteomes" id="UP000183832"/>
    </source>
</evidence>
<evidence type="ECO:0000313" key="1">
    <source>
        <dbReference type="EMBL" id="CRK87161.1"/>
    </source>
</evidence>
<dbReference type="AlphaFoldDB" id="A0A1J1HLQ2"/>
<sequence>MLNLRSNLSGNVGCEREQHDKWMFHTRKAAYRIPMVPLAQKMERTRRSLLNIYVALLFQTFHLESSHK</sequence>
<keyword evidence="2" id="KW-1185">Reference proteome</keyword>
<gene>
    <name evidence="1" type="ORF">CLUMA_CG000969</name>
</gene>
<name>A0A1J1HLQ2_9DIPT</name>
<dbReference type="Proteomes" id="UP000183832">
    <property type="component" value="Unassembled WGS sequence"/>
</dbReference>
<dbReference type="EMBL" id="CVRI01000004">
    <property type="protein sequence ID" value="CRK87161.1"/>
    <property type="molecule type" value="Genomic_DNA"/>
</dbReference>
<reference evidence="1 2" key="1">
    <citation type="submission" date="2015-04" db="EMBL/GenBank/DDBJ databases">
        <authorList>
            <person name="Syromyatnikov M.Y."/>
            <person name="Popov V.N."/>
        </authorList>
    </citation>
    <scope>NUCLEOTIDE SEQUENCE [LARGE SCALE GENOMIC DNA]</scope>
</reference>
<organism evidence="1 2">
    <name type="scientific">Clunio marinus</name>
    <dbReference type="NCBI Taxonomy" id="568069"/>
    <lineage>
        <taxon>Eukaryota</taxon>
        <taxon>Metazoa</taxon>
        <taxon>Ecdysozoa</taxon>
        <taxon>Arthropoda</taxon>
        <taxon>Hexapoda</taxon>
        <taxon>Insecta</taxon>
        <taxon>Pterygota</taxon>
        <taxon>Neoptera</taxon>
        <taxon>Endopterygota</taxon>
        <taxon>Diptera</taxon>
        <taxon>Nematocera</taxon>
        <taxon>Chironomoidea</taxon>
        <taxon>Chironomidae</taxon>
        <taxon>Clunio</taxon>
    </lineage>
</organism>
<accession>A0A1J1HLQ2</accession>
<proteinExistence type="predicted"/>
<protein>
    <submittedName>
        <fullName evidence="1">CLUMA_CG000969, isoform A</fullName>
    </submittedName>
</protein>